<dbReference type="Proteomes" id="UP000315017">
    <property type="component" value="Chromosome"/>
</dbReference>
<reference evidence="2 3" key="1">
    <citation type="submission" date="2019-02" db="EMBL/GenBank/DDBJ databases">
        <title>Deep-cultivation of Planctomycetes and their phenomic and genomic characterization uncovers novel biology.</title>
        <authorList>
            <person name="Wiegand S."/>
            <person name="Jogler M."/>
            <person name="Boedeker C."/>
            <person name="Pinto D."/>
            <person name="Vollmers J."/>
            <person name="Rivas-Marin E."/>
            <person name="Kohn T."/>
            <person name="Peeters S.H."/>
            <person name="Heuer A."/>
            <person name="Rast P."/>
            <person name="Oberbeckmann S."/>
            <person name="Bunk B."/>
            <person name="Jeske O."/>
            <person name="Meyerdierks A."/>
            <person name="Storesund J.E."/>
            <person name="Kallscheuer N."/>
            <person name="Luecker S."/>
            <person name="Lage O.M."/>
            <person name="Pohl T."/>
            <person name="Merkel B.J."/>
            <person name="Hornburger P."/>
            <person name="Mueller R.-W."/>
            <person name="Bruemmer F."/>
            <person name="Labrenz M."/>
            <person name="Spormann A.M."/>
            <person name="Op den Camp H."/>
            <person name="Overmann J."/>
            <person name="Amann R."/>
            <person name="Jetten M.S.M."/>
            <person name="Mascher T."/>
            <person name="Medema M.H."/>
            <person name="Devos D.P."/>
            <person name="Kaster A.-K."/>
            <person name="Ovreas L."/>
            <person name="Rohde M."/>
            <person name="Galperin M.Y."/>
            <person name="Jogler C."/>
        </authorList>
    </citation>
    <scope>NUCLEOTIDE SEQUENCE [LARGE SCALE GENOMIC DNA]</scope>
    <source>
        <strain evidence="2 3">ETA_A8</strain>
    </source>
</reference>
<feature type="transmembrane region" description="Helical" evidence="1">
    <location>
        <begin position="88"/>
        <end position="107"/>
    </location>
</feature>
<keyword evidence="1" id="KW-0472">Membrane</keyword>
<dbReference type="AlphaFoldDB" id="A0A517YCR9"/>
<proteinExistence type="predicted"/>
<dbReference type="EMBL" id="CP036274">
    <property type="protein sequence ID" value="QDU27989.1"/>
    <property type="molecule type" value="Genomic_DNA"/>
</dbReference>
<dbReference type="RefSeq" id="WP_145089525.1">
    <property type="nucleotide sequence ID" value="NZ_CP036274.1"/>
</dbReference>
<keyword evidence="1" id="KW-1133">Transmembrane helix</keyword>
<gene>
    <name evidence="2" type="ORF">ETAA8_30810</name>
</gene>
<keyword evidence="1" id="KW-0812">Transmembrane</keyword>
<protein>
    <submittedName>
        <fullName evidence="2">Uncharacterized protein</fullName>
    </submittedName>
</protein>
<organism evidence="2 3">
    <name type="scientific">Anatilimnocola aggregata</name>
    <dbReference type="NCBI Taxonomy" id="2528021"/>
    <lineage>
        <taxon>Bacteria</taxon>
        <taxon>Pseudomonadati</taxon>
        <taxon>Planctomycetota</taxon>
        <taxon>Planctomycetia</taxon>
        <taxon>Pirellulales</taxon>
        <taxon>Pirellulaceae</taxon>
        <taxon>Anatilimnocola</taxon>
    </lineage>
</organism>
<sequence>MKVKCRSLLIRSSQRINNVTVRNEYYMDTLQEHEVDLPIFRTARFYLYFPFALLMAIAGVGGLIVFPLICGGVFYFREDPKELFKQWYFLPAIAACVLLTVFFAWKLSVGEVRKEMLEEAVRSERKLAKTTPLEIVPDWEWKLFSEKLKESAKK</sequence>
<name>A0A517YCR9_9BACT</name>
<evidence type="ECO:0000256" key="1">
    <source>
        <dbReference type="SAM" id="Phobius"/>
    </source>
</evidence>
<dbReference type="KEGG" id="aagg:ETAA8_30810"/>
<feature type="transmembrane region" description="Helical" evidence="1">
    <location>
        <begin position="45"/>
        <end position="76"/>
    </location>
</feature>
<keyword evidence="3" id="KW-1185">Reference proteome</keyword>
<evidence type="ECO:0000313" key="3">
    <source>
        <dbReference type="Proteomes" id="UP000315017"/>
    </source>
</evidence>
<accession>A0A517YCR9</accession>
<evidence type="ECO:0000313" key="2">
    <source>
        <dbReference type="EMBL" id="QDU27989.1"/>
    </source>
</evidence>